<dbReference type="InterPro" id="IPR012337">
    <property type="entry name" value="RNaseH-like_sf"/>
</dbReference>
<accession>A0A371FVY6</accession>
<reference evidence="1" key="1">
    <citation type="submission" date="2018-05" db="EMBL/GenBank/DDBJ databases">
        <title>Draft genome of Mucuna pruriens seed.</title>
        <authorList>
            <person name="Nnadi N.E."/>
            <person name="Vos R."/>
            <person name="Hasami M.H."/>
            <person name="Devisetty U.K."/>
            <person name="Aguiy J.C."/>
        </authorList>
    </citation>
    <scope>NUCLEOTIDE SEQUENCE [LARGE SCALE GENOMIC DNA]</scope>
    <source>
        <strain evidence="1">JCA_2017</strain>
    </source>
</reference>
<proteinExistence type="predicted"/>
<keyword evidence="2" id="KW-1185">Reference proteome</keyword>
<gene>
    <name evidence="1" type="ORF">CR513_36723</name>
</gene>
<dbReference type="SUPFAM" id="SSF53098">
    <property type="entry name" value="Ribonuclease H-like"/>
    <property type="match status" value="1"/>
</dbReference>
<dbReference type="AlphaFoldDB" id="A0A371FVY6"/>
<evidence type="ECO:0000313" key="2">
    <source>
        <dbReference type="Proteomes" id="UP000257109"/>
    </source>
</evidence>
<organism evidence="1 2">
    <name type="scientific">Mucuna pruriens</name>
    <name type="common">Velvet bean</name>
    <name type="synonym">Dolichos pruriens</name>
    <dbReference type="NCBI Taxonomy" id="157652"/>
    <lineage>
        <taxon>Eukaryota</taxon>
        <taxon>Viridiplantae</taxon>
        <taxon>Streptophyta</taxon>
        <taxon>Embryophyta</taxon>
        <taxon>Tracheophyta</taxon>
        <taxon>Spermatophyta</taxon>
        <taxon>Magnoliopsida</taxon>
        <taxon>eudicotyledons</taxon>
        <taxon>Gunneridae</taxon>
        <taxon>Pentapetalae</taxon>
        <taxon>rosids</taxon>
        <taxon>fabids</taxon>
        <taxon>Fabales</taxon>
        <taxon>Fabaceae</taxon>
        <taxon>Papilionoideae</taxon>
        <taxon>50 kb inversion clade</taxon>
        <taxon>NPAAA clade</taxon>
        <taxon>indigoferoid/millettioid clade</taxon>
        <taxon>Phaseoleae</taxon>
        <taxon>Mucuna</taxon>
    </lineage>
</organism>
<dbReference type="InterPro" id="IPR036397">
    <property type="entry name" value="RNaseH_sf"/>
</dbReference>
<comment type="caution">
    <text evidence="1">The sequence shown here is derived from an EMBL/GenBank/DDBJ whole genome shotgun (WGS) entry which is preliminary data.</text>
</comment>
<feature type="non-terminal residue" evidence="1">
    <location>
        <position position="1"/>
    </location>
</feature>
<dbReference type="EMBL" id="QJKJ01007631">
    <property type="protein sequence ID" value="RDX82484.1"/>
    <property type="molecule type" value="Genomic_DNA"/>
</dbReference>
<dbReference type="Gene3D" id="3.30.420.10">
    <property type="entry name" value="Ribonuclease H-like superfamily/Ribonuclease H"/>
    <property type="match status" value="1"/>
</dbReference>
<protein>
    <recommendedName>
        <fullName evidence="3">Integrase catalytic domain-containing protein</fullName>
    </recommendedName>
</protein>
<evidence type="ECO:0000313" key="1">
    <source>
        <dbReference type="EMBL" id="RDX82484.1"/>
    </source>
</evidence>
<name>A0A371FVY6_MUCPR</name>
<evidence type="ECO:0008006" key="3">
    <source>
        <dbReference type="Google" id="ProtNLM"/>
    </source>
</evidence>
<sequence>MDWLWLMIILDEHGLCSSSARMSHSKSSLYFVKEFKTKKKGINVASIRNNRRVEFENEKRFLKNMVIFIIFHVQKTSQQNGVVERKNKPLQEMERTMWNDFNSPKFLMNYRRVDNPTYHTFIILDDNLGKFNPKSDKGTFLGYSNAVYKSRTLTIEESIHVNDSFSYLNLEDLQMLSKESCLDEDPKEDKSKPTSRNWQIKTYHPKQQILGNVQDKVKTRSTFKDQAQASCAFHFENKCHGLVSSSL</sequence>
<dbReference type="OrthoDB" id="1751476at2759"/>
<dbReference type="Proteomes" id="UP000257109">
    <property type="component" value="Unassembled WGS sequence"/>
</dbReference>
<dbReference type="GO" id="GO:0003676">
    <property type="term" value="F:nucleic acid binding"/>
    <property type="evidence" value="ECO:0007669"/>
    <property type="project" value="InterPro"/>
</dbReference>